<dbReference type="PANTHER" id="PTHR43718:SF2">
    <property type="entry name" value="LON PROTEASE HOMOLOG, MITOCHONDRIAL"/>
    <property type="match status" value="1"/>
</dbReference>
<dbReference type="EnsemblMetazoa" id="CPIJ008799-RA">
    <property type="protein sequence ID" value="CPIJ008799-PA"/>
    <property type="gene ID" value="CPIJ008799"/>
</dbReference>
<proteinExistence type="predicted"/>
<dbReference type="SUPFAM" id="SSF88697">
    <property type="entry name" value="PUA domain-like"/>
    <property type="match status" value="1"/>
</dbReference>
<dbReference type="VEuPathDB" id="VectorBase:CPIJ008799"/>
<dbReference type="InParanoid" id="B0WP20"/>
<dbReference type="EMBL" id="DS232018">
    <property type="protein sequence ID" value="EDS32047.1"/>
    <property type="molecule type" value="Genomic_DNA"/>
</dbReference>
<dbReference type="InterPro" id="IPR015947">
    <property type="entry name" value="PUA-like_sf"/>
</dbReference>
<accession>B0WP20</accession>
<feature type="domain" description="Lon N-terminal" evidence="1">
    <location>
        <begin position="109"/>
        <end position="222"/>
    </location>
</feature>
<dbReference type="InterPro" id="IPR046336">
    <property type="entry name" value="Lon_prtase_N_sf"/>
</dbReference>
<dbReference type="AlphaFoldDB" id="B0WP20"/>
<evidence type="ECO:0000259" key="1">
    <source>
        <dbReference type="PROSITE" id="PS51787"/>
    </source>
</evidence>
<dbReference type="OrthoDB" id="2411602at2759"/>
<evidence type="ECO:0000313" key="2">
    <source>
        <dbReference type="EMBL" id="EDS32047.1"/>
    </source>
</evidence>
<dbReference type="FunFam" id="2.30.130.40:FF:000004">
    <property type="entry name" value="Lon protease homolog, mitochondrial"/>
    <property type="match status" value="1"/>
</dbReference>
<name>B0WP20_CULQU</name>
<dbReference type="PANTHER" id="PTHR43718">
    <property type="entry name" value="LON PROTEASE"/>
    <property type="match status" value="1"/>
</dbReference>
<gene>
    <name evidence="3" type="primary">6041155</name>
    <name evidence="2" type="ORF">CpipJ_CPIJ008799</name>
</gene>
<dbReference type="Pfam" id="PF02190">
    <property type="entry name" value="LON_substr_bdg"/>
    <property type="match status" value="1"/>
</dbReference>
<protein>
    <submittedName>
        <fullName evidence="2">ATP-dependent Lon protease</fullName>
    </submittedName>
</protein>
<dbReference type="GO" id="GO:0003697">
    <property type="term" value="F:single-stranded DNA binding"/>
    <property type="evidence" value="ECO:0007669"/>
    <property type="project" value="TreeGrafter"/>
</dbReference>
<dbReference type="InterPro" id="IPR003111">
    <property type="entry name" value="Lon_prtase_N"/>
</dbReference>
<dbReference type="GO" id="GO:0005524">
    <property type="term" value="F:ATP binding"/>
    <property type="evidence" value="ECO:0007669"/>
    <property type="project" value="InterPro"/>
</dbReference>
<dbReference type="KEGG" id="cqu:CpipJ_CPIJ008799"/>
<evidence type="ECO:0000313" key="3">
    <source>
        <dbReference type="EnsemblMetazoa" id="CPIJ008799-PA"/>
    </source>
</evidence>
<organism>
    <name type="scientific">Culex quinquefasciatus</name>
    <name type="common">Southern house mosquito</name>
    <name type="synonym">Culex pungens</name>
    <dbReference type="NCBI Taxonomy" id="7176"/>
    <lineage>
        <taxon>Eukaryota</taxon>
        <taxon>Metazoa</taxon>
        <taxon>Ecdysozoa</taxon>
        <taxon>Arthropoda</taxon>
        <taxon>Hexapoda</taxon>
        <taxon>Insecta</taxon>
        <taxon>Pterygota</taxon>
        <taxon>Neoptera</taxon>
        <taxon>Endopterygota</taxon>
        <taxon>Diptera</taxon>
        <taxon>Nematocera</taxon>
        <taxon>Culicoidea</taxon>
        <taxon>Culicidae</taxon>
        <taxon>Culicinae</taxon>
        <taxon>Culicini</taxon>
        <taxon>Culex</taxon>
        <taxon>Culex</taxon>
    </lineage>
</organism>
<dbReference type="STRING" id="7176.B0WP20"/>
<sequence length="222" mass="24819">MNQLACRIGRVIPKSFIRNVRTVSSLAVKQEPTFAGVARRRIVGQLAGPAARNGVTLEARTLSQFAIGSRSFCSKRDPEEDESTLDPEPVPFTNQLPATVAIPEVWPHLPVIAAKRNPVFPRFMKILEVTNPMLIDLIRRKVKLNQPYAGIFLKKDDDNPSEVMNDLSEIYNVGTFAQIQEMQDLGDKLRLVVTAHRRIKITGQLYEDLEASEEGKRLGGLT</sequence>
<evidence type="ECO:0000313" key="4">
    <source>
        <dbReference type="Proteomes" id="UP000002320"/>
    </source>
</evidence>
<dbReference type="VEuPathDB" id="VectorBase:CQUJHB017907"/>
<dbReference type="PROSITE" id="PS51787">
    <property type="entry name" value="LON_N"/>
    <property type="match status" value="1"/>
</dbReference>
<dbReference type="eggNOG" id="KOG2004">
    <property type="taxonomic scope" value="Eukaryota"/>
</dbReference>
<dbReference type="GO" id="GO:0006515">
    <property type="term" value="P:protein quality control for misfolded or incompletely synthesized proteins"/>
    <property type="evidence" value="ECO:0007669"/>
    <property type="project" value="TreeGrafter"/>
</dbReference>
<dbReference type="InterPro" id="IPR027065">
    <property type="entry name" value="Lon_Prtase"/>
</dbReference>
<dbReference type="Gene3D" id="2.30.130.40">
    <property type="entry name" value="LON domain-like"/>
    <property type="match status" value="1"/>
</dbReference>
<keyword evidence="2" id="KW-0378">Hydrolase</keyword>
<dbReference type="GO" id="GO:0051131">
    <property type="term" value="P:chaperone-mediated protein complex assembly"/>
    <property type="evidence" value="ECO:0007669"/>
    <property type="project" value="TreeGrafter"/>
</dbReference>
<keyword evidence="4" id="KW-1185">Reference proteome</keyword>
<reference evidence="2" key="1">
    <citation type="submission" date="2007-03" db="EMBL/GenBank/DDBJ databases">
        <title>Annotation of Culex pipiens quinquefasciatus.</title>
        <authorList>
            <consortium name="The Broad Institute Genome Sequencing Platform"/>
            <person name="Atkinson P.W."/>
            <person name="Hemingway J."/>
            <person name="Christensen B.M."/>
            <person name="Higgs S."/>
            <person name="Kodira C."/>
            <person name="Hannick L."/>
            <person name="Megy K."/>
            <person name="O'Leary S."/>
            <person name="Pearson M."/>
            <person name="Haas B.J."/>
            <person name="Mauceli E."/>
            <person name="Wortman J.R."/>
            <person name="Lee N.H."/>
            <person name="Guigo R."/>
            <person name="Stanke M."/>
            <person name="Alvarado L."/>
            <person name="Amedeo P."/>
            <person name="Antoine C.H."/>
            <person name="Arensburger P."/>
            <person name="Bidwell S.L."/>
            <person name="Crawford M."/>
            <person name="Camaro F."/>
            <person name="Devon K."/>
            <person name="Engels R."/>
            <person name="Hammond M."/>
            <person name="Howarth C."/>
            <person name="Koehrsen M."/>
            <person name="Lawson D."/>
            <person name="Montgomery P."/>
            <person name="Nene V."/>
            <person name="Nusbaum C."/>
            <person name="Puiu D."/>
            <person name="Romero-Severson J."/>
            <person name="Severson D.W."/>
            <person name="Shumway M."/>
            <person name="Sisk P."/>
            <person name="Stolte C."/>
            <person name="Zeng Q."/>
            <person name="Eisenstadt E."/>
            <person name="Fraser-Liggett C."/>
            <person name="Strausberg R."/>
            <person name="Galagan J."/>
            <person name="Birren B."/>
            <person name="Collins F.H."/>
        </authorList>
    </citation>
    <scope>NUCLEOTIDE SEQUENCE [LARGE SCALE GENOMIC DNA]</scope>
    <source>
        <strain evidence="2">JHB</strain>
    </source>
</reference>
<dbReference type="Proteomes" id="UP000002320">
    <property type="component" value="Unassembled WGS sequence"/>
</dbReference>
<reference evidence="3" key="2">
    <citation type="submission" date="2021-02" db="UniProtKB">
        <authorList>
            <consortium name="EnsemblMetazoa"/>
        </authorList>
    </citation>
    <scope>IDENTIFICATION</scope>
    <source>
        <strain evidence="3">JHB</strain>
    </source>
</reference>
<keyword evidence="2" id="KW-0645">Protease</keyword>
<dbReference type="HOGENOM" id="CLU_1246447_0_0_1"/>
<dbReference type="GO" id="GO:0005759">
    <property type="term" value="C:mitochondrial matrix"/>
    <property type="evidence" value="ECO:0007669"/>
    <property type="project" value="TreeGrafter"/>
</dbReference>
<dbReference type="GO" id="GO:0007005">
    <property type="term" value="P:mitochondrion organization"/>
    <property type="evidence" value="ECO:0007669"/>
    <property type="project" value="TreeGrafter"/>
</dbReference>
<dbReference type="GO" id="GO:0004176">
    <property type="term" value="F:ATP-dependent peptidase activity"/>
    <property type="evidence" value="ECO:0007669"/>
    <property type="project" value="InterPro"/>
</dbReference>
<dbReference type="GO" id="GO:0004252">
    <property type="term" value="F:serine-type endopeptidase activity"/>
    <property type="evidence" value="ECO:0007669"/>
    <property type="project" value="InterPro"/>
</dbReference>